<proteinExistence type="predicted"/>
<dbReference type="PANTHER" id="PTHR33802">
    <property type="entry name" value="SI:CH211-161H7.5-RELATED"/>
    <property type="match status" value="1"/>
</dbReference>
<feature type="transmembrane region" description="Helical" evidence="1">
    <location>
        <begin position="240"/>
        <end position="257"/>
    </location>
</feature>
<reference evidence="2" key="1">
    <citation type="submission" date="2024-06" db="UniProtKB">
        <authorList>
            <consortium name="RefSeq"/>
        </authorList>
    </citation>
    <scope>NUCLEOTIDE SEQUENCE [LARGE SCALE GENOMIC DNA]</scope>
</reference>
<keyword evidence="1" id="KW-1133">Transmembrane helix</keyword>
<dbReference type="RefSeq" id="XP_022309721.1">
    <property type="nucleotide sequence ID" value="XM_022454013.1"/>
</dbReference>
<dbReference type="AlphaFoldDB" id="A0A8B8C447"/>
<keyword evidence="1" id="KW-0812">Transmembrane</keyword>
<keyword evidence="1" id="KW-0472">Membrane</keyword>
<evidence type="ECO:0000313" key="3">
    <source>
        <dbReference type="RefSeq" id="XP_022309721.1"/>
    </source>
</evidence>
<feature type="transmembrane region" description="Helical" evidence="1">
    <location>
        <begin position="59"/>
        <end position="79"/>
    </location>
</feature>
<dbReference type="SUPFAM" id="SSF81321">
    <property type="entry name" value="Family A G protein-coupled receptor-like"/>
    <property type="match status" value="1"/>
</dbReference>
<feature type="transmembrane region" description="Helical" evidence="1">
    <location>
        <begin position="169"/>
        <end position="194"/>
    </location>
</feature>
<dbReference type="InterPro" id="IPR038330">
    <property type="entry name" value="TspO/MBR-related_sf"/>
</dbReference>
<name>A0A8B8C447_CRAVI</name>
<feature type="transmembrane region" description="Helical" evidence="1">
    <location>
        <begin position="7"/>
        <end position="27"/>
    </location>
</feature>
<reference evidence="3" key="2">
    <citation type="submission" date="2025-08" db="UniProtKB">
        <authorList>
            <consortium name="RefSeq"/>
        </authorList>
    </citation>
    <scope>IDENTIFICATION</scope>
    <source>
        <tissue evidence="3">Whole sample</tissue>
    </source>
</reference>
<feature type="transmembrane region" description="Helical" evidence="1">
    <location>
        <begin position="127"/>
        <end position="149"/>
    </location>
</feature>
<dbReference type="Gene3D" id="1.20.1260.100">
    <property type="entry name" value="TspO/MBR protein"/>
    <property type="match status" value="1"/>
</dbReference>
<evidence type="ECO:0000256" key="1">
    <source>
        <dbReference type="SAM" id="Phobius"/>
    </source>
</evidence>
<protein>
    <submittedName>
        <fullName evidence="3">Uncharacterized protein LOC111115327</fullName>
    </submittedName>
</protein>
<dbReference type="KEGG" id="cvn:111115327"/>
<dbReference type="Proteomes" id="UP000694844">
    <property type="component" value="Chromosome 1"/>
</dbReference>
<feature type="transmembrane region" description="Helical" evidence="1">
    <location>
        <begin position="99"/>
        <end position="121"/>
    </location>
</feature>
<feature type="transmembrane region" description="Helical" evidence="1">
    <location>
        <begin position="269"/>
        <end position="290"/>
    </location>
</feature>
<evidence type="ECO:0000313" key="2">
    <source>
        <dbReference type="Proteomes" id="UP000694844"/>
    </source>
</evidence>
<gene>
    <name evidence="3" type="primary">LOC111115327</name>
</gene>
<keyword evidence="2" id="KW-1185">Reference proteome</keyword>
<dbReference type="GeneID" id="111115327"/>
<organism evidence="2 3">
    <name type="scientific">Crassostrea virginica</name>
    <name type="common">Eastern oyster</name>
    <dbReference type="NCBI Taxonomy" id="6565"/>
    <lineage>
        <taxon>Eukaryota</taxon>
        <taxon>Metazoa</taxon>
        <taxon>Spiralia</taxon>
        <taxon>Lophotrochozoa</taxon>
        <taxon>Mollusca</taxon>
        <taxon>Bivalvia</taxon>
        <taxon>Autobranchia</taxon>
        <taxon>Pteriomorphia</taxon>
        <taxon>Ostreida</taxon>
        <taxon>Ostreoidea</taxon>
        <taxon>Ostreidae</taxon>
        <taxon>Crassostrea</taxon>
    </lineage>
</organism>
<sequence length="317" mass="35713">MAYSVQNLLIVILTIFNPILYVVATILQSLPGNTGVELGIFKNNTGTISNKYSINITPAGWMFSIWGVIYVWEAVWIVYTIVNLFRKTSSGPVYCNPTLLPWTFFATFIVNMALNLSWILLFNNEHVAVAFPVLFFIAFTLYICMFISYRHLDKNIELLRKEGRKVDIWCIRIMVQNGLGVYAAWTTIATLLNMAIVMVYEGNPAVDNDVACTVALSILSVELLAYTFVDLVFLDRYTRYTVTPFVVVPMALGASLAKNYKAGSRNSIMTIVMVVLALICLGAKVFLLIWRELRNPTKSVRITDSNEDLRKEKAAVV</sequence>
<feature type="transmembrane region" description="Helical" evidence="1">
    <location>
        <begin position="214"/>
        <end position="233"/>
    </location>
</feature>
<dbReference type="PANTHER" id="PTHR33802:SF1">
    <property type="entry name" value="XK-RELATED PROTEIN"/>
    <property type="match status" value="1"/>
</dbReference>
<dbReference type="OrthoDB" id="5586934at2759"/>
<accession>A0A8B8C447</accession>